<dbReference type="InterPro" id="IPR041588">
    <property type="entry name" value="Integrase_H2C2"/>
</dbReference>
<dbReference type="Gene3D" id="3.30.70.270">
    <property type="match status" value="1"/>
</dbReference>
<dbReference type="GO" id="GO:0071897">
    <property type="term" value="P:DNA biosynthetic process"/>
    <property type="evidence" value="ECO:0007669"/>
    <property type="project" value="UniProtKB-ARBA"/>
</dbReference>
<dbReference type="EMBL" id="HBUF01292423">
    <property type="protein sequence ID" value="CAG6689498.1"/>
    <property type="molecule type" value="Transcribed_RNA"/>
</dbReference>
<dbReference type="InterPro" id="IPR000477">
    <property type="entry name" value="RT_dom"/>
</dbReference>
<dbReference type="SUPFAM" id="SSF56672">
    <property type="entry name" value="DNA/RNA polymerases"/>
    <property type="match status" value="1"/>
</dbReference>
<dbReference type="PROSITE" id="PS50994">
    <property type="entry name" value="INTEGRASE"/>
    <property type="match status" value="1"/>
</dbReference>
<dbReference type="InterPro" id="IPR012337">
    <property type="entry name" value="RNaseH-like_sf"/>
</dbReference>
<dbReference type="Pfam" id="PF17921">
    <property type="entry name" value="Integrase_H2C2"/>
    <property type="match status" value="1"/>
</dbReference>
<dbReference type="Gene3D" id="3.30.420.10">
    <property type="entry name" value="Ribonuclease H-like superfamily/Ribonuclease H"/>
    <property type="match status" value="1"/>
</dbReference>
<dbReference type="GO" id="GO:0003676">
    <property type="term" value="F:nucleic acid binding"/>
    <property type="evidence" value="ECO:0007669"/>
    <property type="project" value="InterPro"/>
</dbReference>
<reference evidence="2" key="1">
    <citation type="submission" date="2021-05" db="EMBL/GenBank/DDBJ databases">
        <authorList>
            <person name="Alioto T."/>
            <person name="Alioto T."/>
            <person name="Gomez Garrido J."/>
        </authorList>
    </citation>
    <scope>NUCLEOTIDE SEQUENCE</scope>
</reference>
<dbReference type="SUPFAM" id="SSF53098">
    <property type="entry name" value="Ribonuclease H-like"/>
    <property type="match status" value="1"/>
</dbReference>
<dbReference type="InterPro" id="IPR036397">
    <property type="entry name" value="RNaseH_sf"/>
</dbReference>
<dbReference type="InterPro" id="IPR001584">
    <property type="entry name" value="Integrase_cat-core"/>
</dbReference>
<dbReference type="CDD" id="cd01644">
    <property type="entry name" value="RT_pepA17"/>
    <property type="match status" value="1"/>
</dbReference>
<evidence type="ECO:0000313" key="2">
    <source>
        <dbReference type="EMBL" id="CAG6689498.1"/>
    </source>
</evidence>
<organism evidence="2">
    <name type="scientific">Cacopsylla melanoneura</name>
    <dbReference type="NCBI Taxonomy" id="428564"/>
    <lineage>
        <taxon>Eukaryota</taxon>
        <taxon>Metazoa</taxon>
        <taxon>Ecdysozoa</taxon>
        <taxon>Arthropoda</taxon>
        <taxon>Hexapoda</taxon>
        <taxon>Insecta</taxon>
        <taxon>Pterygota</taxon>
        <taxon>Neoptera</taxon>
        <taxon>Paraneoptera</taxon>
        <taxon>Hemiptera</taxon>
        <taxon>Sternorrhyncha</taxon>
        <taxon>Psylloidea</taxon>
        <taxon>Psyllidae</taxon>
        <taxon>Psyllinae</taxon>
        <taxon>Cacopsylla</taxon>
    </lineage>
</organism>
<dbReference type="Pfam" id="PF00078">
    <property type="entry name" value="RVT_1"/>
    <property type="match status" value="1"/>
</dbReference>
<protein>
    <recommendedName>
        <fullName evidence="1">Integrase catalytic domain-containing protein</fullName>
    </recommendedName>
</protein>
<sequence>MQRFWTMEEVPVPTQPLSAEDAHCEAFFQSSCKRQVDGSYSIGLPFKVDPQVLGNSFDVAKKRLVNMEKKLESSNSKEIYSKAITEYEREGYAKRLEQFDKKELAYYMPHHAVIRPDRSTTKVRIVFDLSCKTTAGLSLNDILYTGPTLYKSLFDLLISFRMFPIACTADIKKMFLQIHIHQEDRRFQRFVWRDTAEEPVQCFEMERVVFGMRPSPYLAQRVLQQLATDYKHHHPAASRETEQSFYMDDYLSSYLEESDAVSTISELVTMFKKGGFDLTKFASNSQEVLKTVPDELQMLSEVEWGTDPYLKVLGIQWNPKEDTFSFSINLSDTKCTKRNMLSTIARIFDVLGLISPVIITLKLIIKDLWSLKLDWDEEPPIEVQEKWYKIISEFPLLNNIRIARHVSICKDSKVNVVGFCDASERAMGACIYAHVTNPDGSVYVHLVCAKSKVAPMKFVTIPRLELCSALLLTKLLLVIMNVFQAKYEVENTYCFTDSTVSLSWILSEPSKWNTFVANRVAKIQEITPCSNWHHVAGSDNPADVVSRGTSPQEFLNDQHYWQGPDWLSLPIDQWKLSGNIHNPISIMEERKKPTLHVVKKVEDTSNILLKLAERISSWSLLLRTIARVLKFCKILPRGSCTPSDLDCAEERLFQALQSVSFKKDIESLNKGEQCSNALQKLKPFMKDGLLRCGGRLSNASHLAYEYVHPIILPKDHHIVNLLIDYYHIKNFHTGPHLVTAILRKTVWILGCRDIVRRRIRKCNVCFKANPKPNFPIMGNLPSARVEESKAFYHTGVDYAGPFLITMSRKRGVRSQKAYLCLFICLATKAIHLELSSDLSTTTFIACLRRFIARRGQVKHIYSDQGTNFIGAANVLNEIYKHISSSQFEKEYSKELLDQRITFHFNPPASPHFGGIWEAGVKSVKTHLYKVLGTQILSYEELNTLLVGVEAVLNSRPLWEISNDPGDPVVLTPAHFLMQQPGTHLPVGDEALSCVKLDDRYRMVNQLLSGFWKRWSTEYLCTLQERAKWFKESKSNLEVGTVVLVKSETTPVLRWPLGRIIQVFPGPDGIVRAALVQTQSGIFKRPTVKLCPLPSQ</sequence>
<dbReference type="InterPro" id="IPR008042">
    <property type="entry name" value="Retrotrans_Pao"/>
</dbReference>
<dbReference type="GO" id="GO:0015074">
    <property type="term" value="P:DNA integration"/>
    <property type="evidence" value="ECO:0007669"/>
    <property type="project" value="InterPro"/>
</dbReference>
<dbReference type="Gene3D" id="3.10.10.10">
    <property type="entry name" value="HIV Type 1 Reverse Transcriptase, subunit A, domain 1"/>
    <property type="match status" value="1"/>
</dbReference>
<accession>A0A8D8TKI7</accession>
<name>A0A8D8TKI7_9HEMI</name>
<dbReference type="GO" id="GO:0042575">
    <property type="term" value="C:DNA polymerase complex"/>
    <property type="evidence" value="ECO:0007669"/>
    <property type="project" value="UniProtKB-ARBA"/>
</dbReference>
<dbReference type="PANTHER" id="PTHR47331:SF1">
    <property type="entry name" value="GAG-LIKE PROTEIN"/>
    <property type="match status" value="1"/>
</dbReference>
<proteinExistence type="predicted"/>
<feature type="domain" description="Integrase catalytic" evidence="1">
    <location>
        <begin position="777"/>
        <end position="980"/>
    </location>
</feature>
<dbReference type="InterPro" id="IPR043128">
    <property type="entry name" value="Rev_trsase/Diguanyl_cyclase"/>
</dbReference>
<dbReference type="Pfam" id="PF18701">
    <property type="entry name" value="DUF5641"/>
    <property type="match status" value="1"/>
</dbReference>
<dbReference type="InterPro" id="IPR040676">
    <property type="entry name" value="DUF5641"/>
</dbReference>
<dbReference type="InterPro" id="IPR043502">
    <property type="entry name" value="DNA/RNA_pol_sf"/>
</dbReference>
<dbReference type="PANTHER" id="PTHR47331">
    <property type="entry name" value="PHD-TYPE DOMAIN-CONTAINING PROTEIN"/>
    <property type="match status" value="1"/>
</dbReference>
<dbReference type="Pfam" id="PF05380">
    <property type="entry name" value="Peptidase_A17"/>
    <property type="match status" value="1"/>
</dbReference>
<dbReference type="EMBL" id="HBUF01604466">
    <property type="protein sequence ID" value="CAG6777171.1"/>
    <property type="molecule type" value="Transcribed_RNA"/>
</dbReference>
<dbReference type="AlphaFoldDB" id="A0A8D8TKI7"/>
<evidence type="ECO:0000259" key="1">
    <source>
        <dbReference type="PROSITE" id="PS50994"/>
    </source>
</evidence>